<keyword evidence="3" id="KW-0378">Hydrolase</keyword>
<organism evidence="8 9">
    <name type="scientific">Phaeodactylibacter xiamenensis</name>
    <dbReference type="NCBI Taxonomy" id="1524460"/>
    <lineage>
        <taxon>Bacteria</taxon>
        <taxon>Pseudomonadati</taxon>
        <taxon>Bacteroidota</taxon>
        <taxon>Saprospiria</taxon>
        <taxon>Saprospirales</taxon>
        <taxon>Haliscomenobacteraceae</taxon>
        <taxon>Phaeodactylibacter</taxon>
    </lineage>
</organism>
<dbReference type="InterPro" id="IPR023827">
    <property type="entry name" value="Peptidase_S8_Asp-AS"/>
</dbReference>
<keyword evidence="4" id="KW-0720">Serine protease</keyword>
<dbReference type="OrthoDB" id="944909at2"/>
<dbReference type="PROSITE" id="PS51892">
    <property type="entry name" value="SUBTILASE"/>
    <property type="match status" value="1"/>
</dbReference>
<evidence type="ECO:0000313" key="8">
    <source>
        <dbReference type="EMBL" id="KGE85485.1"/>
    </source>
</evidence>
<dbReference type="STRING" id="1524460.IX84_28815"/>
<keyword evidence="9" id="KW-1185">Reference proteome</keyword>
<dbReference type="Proteomes" id="UP000029736">
    <property type="component" value="Unassembled WGS sequence"/>
</dbReference>
<dbReference type="GO" id="GO:0004252">
    <property type="term" value="F:serine-type endopeptidase activity"/>
    <property type="evidence" value="ECO:0007669"/>
    <property type="project" value="InterPro"/>
</dbReference>
<evidence type="ECO:0000259" key="7">
    <source>
        <dbReference type="Pfam" id="PF00082"/>
    </source>
</evidence>
<name>A0A098S023_9BACT</name>
<comment type="similarity">
    <text evidence="1 5">Belongs to the peptidase S8 family.</text>
</comment>
<evidence type="ECO:0000256" key="1">
    <source>
        <dbReference type="ARBA" id="ARBA00011073"/>
    </source>
</evidence>
<dbReference type="PANTHER" id="PTHR43806:SF11">
    <property type="entry name" value="CEREVISIN-RELATED"/>
    <property type="match status" value="1"/>
</dbReference>
<evidence type="ECO:0000256" key="2">
    <source>
        <dbReference type="ARBA" id="ARBA00022670"/>
    </source>
</evidence>
<protein>
    <recommendedName>
        <fullName evidence="7">Peptidase S8/S53 domain-containing protein</fullName>
    </recommendedName>
</protein>
<gene>
    <name evidence="8" type="ORF">IX84_28815</name>
</gene>
<keyword evidence="6" id="KW-0732">Signal</keyword>
<dbReference type="InterPro" id="IPR050131">
    <property type="entry name" value="Peptidase_S8_subtilisin-like"/>
</dbReference>
<dbReference type="SUPFAM" id="SSF52743">
    <property type="entry name" value="Subtilisin-like"/>
    <property type="match status" value="1"/>
</dbReference>
<reference evidence="8 9" key="1">
    <citation type="journal article" date="2014" name="Int. J. Syst. Evol. Microbiol.">
        <title>Phaeodactylibacter xiamenensis gen. nov., sp. nov., a member of the family Saprospiraceae isolated from the marine alga Phaeodactylum tricornutum.</title>
        <authorList>
            <person name="Chen Z.Jr."/>
            <person name="Lei X."/>
            <person name="Lai Q."/>
            <person name="Li Y."/>
            <person name="Zhang B."/>
            <person name="Zhang J."/>
            <person name="Zhang H."/>
            <person name="Yang L."/>
            <person name="Zheng W."/>
            <person name="Tian Y."/>
            <person name="Yu Z."/>
            <person name="Xu H.Jr."/>
            <person name="Zheng T."/>
        </authorList>
    </citation>
    <scope>NUCLEOTIDE SEQUENCE [LARGE SCALE GENOMIC DNA]</scope>
    <source>
        <strain evidence="8 9">KD52</strain>
    </source>
</reference>
<accession>A0A098S023</accession>
<dbReference type="PRINTS" id="PR00723">
    <property type="entry name" value="SUBTILISIN"/>
</dbReference>
<comment type="caution">
    <text evidence="5">Lacks conserved residue(s) required for the propagation of feature annotation.</text>
</comment>
<dbReference type="AlphaFoldDB" id="A0A098S023"/>
<dbReference type="EMBL" id="JPOS01000090">
    <property type="protein sequence ID" value="KGE85485.1"/>
    <property type="molecule type" value="Genomic_DNA"/>
</dbReference>
<feature type="chain" id="PRO_5001939592" description="Peptidase S8/S53 domain-containing protein" evidence="6">
    <location>
        <begin position="23"/>
        <end position="454"/>
    </location>
</feature>
<dbReference type="InterPro" id="IPR036852">
    <property type="entry name" value="Peptidase_S8/S53_dom_sf"/>
</dbReference>
<proteinExistence type="inferred from homology"/>
<feature type="domain" description="Peptidase S8/S53" evidence="7">
    <location>
        <begin position="330"/>
        <end position="454"/>
    </location>
</feature>
<dbReference type="InterPro" id="IPR015500">
    <property type="entry name" value="Peptidase_S8_subtilisin-rel"/>
</dbReference>
<comment type="caution">
    <text evidence="8">The sequence shown here is derived from an EMBL/GenBank/DDBJ whole genome shotgun (WGS) entry which is preliminary data.</text>
</comment>
<keyword evidence="2" id="KW-0645">Protease</keyword>
<evidence type="ECO:0000256" key="3">
    <source>
        <dbReference type="ARBA" id="ARBA00022801"/>
    </source>
</evidence>
<dbReference type="GO" id="GO:0006508">
    <property type="term" value="P:proteolysis"/>
    <property type="evidence" value="ECO:0007669"/>
    <property type="project" value="UniProtKB-KW"/>
</dbReference>
<dbReference type="InterPro" id="IPR000209">
    <property type="entry name" value="Peptidase_S8/S53_dom"/>
</dbReference>
<dbReference type="Pfam" id="PF00082">
    <property type="entry name" value="Peptidase_S8"/>
    <property type="match status" value="1"/>
</dbReference>
<sequence>METLRFCILTTCLSLLATFSFAQSPIVAFPFDSEDDFMEWDTPDGNWQWVDDGKAEVFNTTLWDGRDSILSRSQGGAAAIAGTPGVLVSPPIDLSGESQVFLRFNQYYRALEGSTVVRVRNLSGGGQEFFTINQNVLPQVETGPRAVEVIDITSIAADATVEISFFFETSQYFWIIDDVELYNTFPYPETRPAQYRDTFPALGYAYTPDDAGWPYIPNEIVVQIVPGTDPDSVVALRDTLGAKLIDSCVCNALQLWELGDSVITNQNGMLFPVGPTLDILERVKGTSSSVIIQEADPNYYTVAQLQPEMITDNPSLTQNDLAGIPDAINDAVRIAVLDTGVDYKHERLSDYIYKKPDALNNATDDDNNCAEDDPIGWDFVSEVDISNNPMDDHSHGKHVAGIIAQTLDQACTEGCRFHIIPYKTHDAQGVSSLYQVACATYQAIEDSVAVINDS</sequence>
<evidence type="ECO:0000313" key="9">
    <source>
        <dbReference type="Proteomes" id="UP000029736"/>
    </source>
</evidence>
<evidence type="ECO:0000256" key="6">
    <source>
        <dbReference type="SAM" id="SignalP"/>
    </source>
</evidence>
<dbReference type="PROSITE" id="PS00136">
    <property type="entry name" value="SUBTILASE_ASP"/>
    <property type="match status" value="1"/>
</dbReference>
<dbReference type="Gene3D" id="3.40.50.200">
    <property type="entry name" value="Peptidase S8/S53 domain"/>
    <property type="match status" value="1"/>
</dbReference>
<evidence type="ECO:0000256" key="5">
    <source>
        <dbReference type="PROSITE-ProRule" id="PRU01240"/>
    </source>
</evidence>
<feature type="signal peptide" evidence="6">
    <location>
        <begin position="1"/>
        <end position="22"/>
    </location>
</feature>
<evidence type="ECO:0000256" key="4">
    <source>
        <dbReference type="ARBA" id="ARBA00022825"/>
    </source>
</evidence>
<dbReference type="PANTHER" id="PTHR43806">
    <property type="entry name" value="PEPTIDASE S8"/>
    <property type="match status" value="1"/>
</dbReference>